<proteinExistence type="predicted"/>
<organism evidence="2 3">
    <name type="scientific">Pleurodeles waltl</name>
    <name type="common">Iberian ribbed newt</name>
    <dbReference type="NCBI Taxonomy" id="8319"/>
    <lineage>
        <taxon>Eukaryota</taxon>
        <taxon>Metazoa</taxon>
        <taxon>Chordata</taxon>
        <taxon>Craniata</taxon>
        <taxon>Vertebrata</taxon>
        <taxon>Euteleostomi</taxon>
        <taxon>Amphibia</taxon>
        <taxon>Batrachia</taxon>
        <taxon>Caudata</taxon>
        <taxon>Salamandroidea</taxon>
        <taxon>Salamandridae</taxon>
        <taxon>Pleurodelinae</taxon>
        <taxon>Pleurodeles</taxon>
    </lineage>
</organism>
<evidence type="ECO:0000313" key="3">
    <source>
        <dbReference type="Proteomes" id="UP001066276"/>
    </source>
</evidence>
<accession>A0AAV7SDC8</accession>
<reference evidence="2" key="1">
    <citation type="journal article" date="2022" name="bioRxiv">
        <title>Sequencing and chromosome-scale assembly of the giantPleurodeles waltlgenome.</title>
        <authorList>
            <person name="Brown T."/>
            <person name="Elewa A."/>
            <person name="Iarovenko S."/>
            <person name="Subramanian E."/>
            <person name="Araus A.J."/>
            <person name="Petzold A."/>
            <person name="Susuki M."/>
            <person name="Suzuki K.-i.T."/>
            <person name="Hayashi T."/>
            <person name="Toyoda A."/>
            <person name="Oliveira C."/>
            <person name="Osipova E."/>
            <person name="Leigh N.D."/>
            <person name="Simon A."/>
            <person name="Yun M.H."/>
        </authorList>
    </citation>
    <scope>NUCLEOTIDE SEQUENCE</scope>
    <source>
        <strain evidence="2">20211129_DDA</strain>
        <tissue evidence="2">Liver</tissue>
    </source>
</reference>
<evidence type="ECO:0000313" key="2">
    <source>
        <dbReference type="EMBL" id="KAJ1162182.1"/>
    </source>
</evidence>
<feature type="region of interest" description="Disordered" evidence="1">
    <location>
        <begin position="24"/>
        <end position="62"/>
    </location>
</feature>
<protein>
    <submittedName>
        <fullName evidence="2">Uncharacterized protein</fullName>
    </submittedName>
</protein>
<dbReference type="AlphaFoldDB" id="A0AAV7SDC8"/>
<evidence type="ECO:0000256" key="1">
    <source>
        <dbReference type="SAM" id="MobiDB-lite"/>
    </source>
</evidence>
<gene>
    <name evidence="2" type="ORF">NDU88_002657</name>
</gene>
<keyword evidence="3" id="KW-1185">Reference proteome</keyword>
<dbReference type="Proteomes" id="UP001066276">
    <property type="component" value="Chromosome 4_2"/>
</dbReference>
<name>A0AAV7SDC8_PLEWA</name>
<dbReference type="EMBL" id="JANPWB010000008">
    <property type="protein sequence ID" value="KAJ1162182.1"/>
    <property type="molecule type" value="Genomic_DNA"/>
</dbReference>
<sequence length="124" mass="13023">MWKGAGPAIGRPRLAMNVCPDDVADEALAGGQDEDEHHEDADGYPSHICPEPPGLDEMGPAGEDLGAAVHLMHGEDGTLGSSPQLLRSLIVLTAKFETVVEETCASSWLDVASTMAEMVPLDSL</sequence>
<comment type="caution">
    <text evidence="2">The sequence shown here is derived from an EMBL/GenBank/DDBJ whole genome shotgun (WGS) entry which is preliminary data.</text>
</comment>